<dbReference type="InterPro" id="IPR025110">
    <property type="entry name" value="AMP-bd_C"/>
</dbReference>
<evidence type="ECO:0000256" key="1">
    <source>
        <dbReference type="ARBA" id="ARBA00006432"/>
    </source>
</evidence>
<comment type="similarity">
    <text evidence="1">Belongs to the ATP-dependent AMP-binding enzyme family.</text>
</comment>
<evidence type="ECO:0000313" key="8">
    <source>
        <dbReference type="Proteomes" id="UP000824504"/>
    </source>
</evidence>
<evidence type="ECO:0000259" key="5">
    <source>
        <dbReference type="Pfam" id="PF00501"/>
    </source>
</evidence>
<protein>
    <submittedName>
        <fullName evidence="7">AMP-binding protein</fullName>
    </submittedName>
</protein>
<evidence type="ECO:0000256" key="4">
    <source>
        <dbReference type="ARBA" id="ARBA00022840"/>
    </source>
</evidence>
<dbReference type="Pfam" id="PF00501">
    <property type="entry name" value="AMP-binding"/>
    <property type="match status" value="1"/>
</dbReference>
<dbReference type="EMBL" id="CP079216">
    <property type="protein sequence ID" value="QXT63672.1"/>
    <property type="molecule type" value="Genomic_DNA"/>
</dbReference>
<gene>
    <name evidence="7" type="ORF">KDB89_04120</name>
</gene>
<keyword evidence="3" id="KW-0547">Nucleotide-binding</keyword>
<keyword evidence="4" id="KW-0067">ATP-binding</keyword>
<dbReference type="InterPro" id="IPR000873">
    <property type="entry name" value="AMP-dep_synth/lig_dom"/>
</dbReference>
<evidence type="ECO:0000259" key="6">
    <source>
        <dbReference type="Pfam" id="PF13193"/>
    </source>
</evidence>
<dbReference type="Proteomes" id="UP000824504">
    <property type="component" value="Chromosome"/>
</dbReference>
<dbReference type="PANTHER" id="PTHR43605:SF10">
    <property type="entry name" value="ACYL-COA SYNTHETASE MEDIUM CHAIN FAMILY MEMBER 3"/>
    <property type="match status" value="1"/>
</dbReference>
<dbReference type="Pfam" id="PF13193">
    <property type="entry name" value="AMP-binding_C"/>
    <property type="match status" value="1"/>
</dbReference>
<dbReference type="InterPro" id="IPR051087">
    <property type="entry name" value="Mitochondrial_ACSM"/>
</dbReference>
<evidence type="ECO:0000256" key="2">
    <source>
        <dbReference type="ARBA" id="ARBA00022598"/>
    </source>
</evidence>
<organism evidence="7 8">
    <name type="scientific">Tessaracoccus palaemonis</name>
    <dbReference type="NCBI Taxonomy" id="2829499"/>
    <lineage>
        <taxon>Bacteria</taxon>
        <taxon>Bacillati</taxon>
        <taxon>Actinomycetota</taxon>
        <taxon>Actinomycetes</taxon>
        <taxon>Propionibacteriales</taxon>
        <taxon>Propionibacteriaceae</taxon>
        <taxon>Tessaracoccus</taxon>
    </lineage>
</organism>
<keyword evidence="8" id="KW-1185">Reference proteome</keyword>
<dbReference type="RefSeq" id="WP_219083599.1">
    <property type="nucleotide sequence ID" value="NZ_CP079216.1"/>
</dbReference>
<reference evidence="7 8" key="1">
    <citation type="submission" date="2021-07" db="EMBL/GenBank/DDBJ databases">
        <title>complete genome sequencing of Tessaracoccus sp.J1M15.</title>
        <authorList>
            <person name="Bae J.-W."/>
            <person name="Kim D.-y."/>
        </authorList>
    </citation>
    <scope>NUCLEOTIDE SEQUENCE [LARGE SCALE GENOMIC DNA]</scope>
    <source>
        <strain evidence="7 8">J1M15</strain>
    </source>
</reference>
<sequence>MSTPAQAIREARDLLLSLRGQGDRARAEFRWPEISGPFNWAVDWFDELGRGNQSTALWLRDESGSDERYSYDEMVHRSDRLAAWLEAQGVAKGDVVMVMLGNQVELWDAMLAVMKLGAVILPTTVALQHDDLADRVPRAGVSAVVTSPDCEAKFDGLDSLLCVTTGKGHGRWRPMADAAALPAGPRPVVTDASDPVLLYFTSGTTEHPKLVVHTHLSYPVGHLSTMYFIGVRPGDVHLNISSPGWGKHAWSSFFSPWIAGATVFSYTYHRFDPARLLRELEDCGVTTFCAPPTVWRMMIKADLGARPSALREAVGAGEPLNPEVISAVQRAWGLTIRDGYGQTETTCTVGNAPDEDVRPGAMGKPMPGARLVIIDPDTGEESRHGEICIPVDPWPLNLTTGYLGDFRTVQADGRYHSGDLVSVDDDGYLTYVGRTDDVFKASDYKVSPFELESVLIEHPAVLEAAVVPAPDELRLAVPKAYVALADGFLPDADTALSILAHAKERLAPYLRVRRVEFAELPKTISGKVRRVELRAREVDPAVVIEDFRYEAFPQLRG</sequence>
<dbReference type="PANTHER" id="PTHR43605">
    <property type="entry name" value="ACYL-COENZYME A SYNTHETASE"/>
    <property type="match status" value="1"/>
</dbReference>
<accession>A0ABX8SJW8</accession>
<keyword evidence="2" id="KW-0436">Ligase</keyword>
<feature type="domain" description="AMP-dependent synthetase/ligase" evidence="5">
    <location>
        <begin position="57"/>
        <end position="390"/>
    </location>
</feature>
<feature type="domain" description="AMP-binding enzyme C-terminal" evidence="6">
    <location>
        <begin position="450"/>
        <end position="527"/>
    </location>
</feature>
<evidence type="ECO:0000313" key="7">
    <source>
        <dbReference type="EMBL" id="QXT63672.1"/>
    </source>
</evidence>
<evidence type="ECO:0000256" key="3">
    <source>
        <dbReference type="ARBA" id="ARBA00022741"/>
    </source>
</evidence>
<proteinExistence type="inferred from homology"/>
<name>A0ABX8SJW8_9ACTN</name>